<dbReference type="InterPro" id="IPR029021">
    <property type="entry name" value="Prot-tyrosine_phosphatase-like"/>
</dbReference>
<feature type="transmembrane region" description="Helical" evidence="1">
    <location>
        <begin position="146"/>
        <end position="163"/>
    </location>
</feature>
<keyword evidence="1" id="KW-0812">Transmembrane</keyword>
<feature type="transmembrane region" description="Helical" evidence="1">
    <location>
        <begin position="64"/>
        <end position="86"/>
    </location>
</feature>
<dbReference type="InterPro" id="IPR020422">
    <property type="entry name" value="TYR_PHOSPHATASE_DUAL_dom"/>
</dbReference>
<feature type="transmembrane region" description="Helical" evidence="1">
    <location>
        <begin position="292"/>
        <end position="309"/>
    </location>
</feature>
<proteinExistence type="predicted"/>
<evidence type="ECO:0000313" key="4">
    <source>
        <dbReference type="Proteomes" id="UP000027451"/>
    </source>
</evidence>
<dbReference type="InterPro" id="IPR000340">
    <property type="entry name" value="Dual-sp_phosphatase_cat-dom"/>
</dbReference>
<evidence type="ECO:0000313" key="3">
    <source>
        <dbReference type="EMBL" id="KDR25367.1"/>
    </source>
</evidence>
<feature type="transmembrane region" description="Helical" evidence="1">
    <location>
        <begin position="252"/>
        <end position="271"/>
    </location>
</feature>
<dbReference type="Pfam" id="PF00782">
    <property type="entry name" value="DSPc"/>
    <property type="match status" value="1"/>
</dbReference>
<feature type="transmembrane region" description="Helical" evidence="1">
    <location>
        <begin position="25"/>
        <end position="44"/>
    </location>
</feature>
<comment type="caution">
    <text evidence="3">The sequence shown here is derived from an EMBL/GenBank/DDBJ whole genome shotgun (WGS) entry which is preliminary data.</text>
</comment>
<gene>
    <name evidence="3" type="ORF">BG60_28605</name>
</gene>
<organism evidence="3 4">
    <name type="scientific">Caballeronia zhejiangensis</name>
    <dbReference type="NCBI Taxonomy" id="871203"/>
    <lineage>
        <taxon>Bacteria</taxon>
        <taxon>Pseudomonadati</taxon>
        <taxon>Pseudomonadota</taxon>
        <taxon>Betaproteobacteria</taxon>
        <taxon>Burkholderiales</taxon>
        <taxon>Burkholderiaceae</taxon>
        <taxon>Caballeronia</taxon>
    </lineage>
</organism>
<feature type="transmembrane region" description="Helical" evidence="1">
    <location>
        <begin position="227"/>
        <end position="246"/>
    </location>
</feature>
<evidence type="ECO:0000259" key="2">
    <source>
        <dbReference type="SMART" id="SM00195"/>
    </source>
</evidence>
<dbReference type="SUPFAM" id="SSF52799">
    <property type="entry name" value="(Phosphotyrosine protein) phosphatases II"/>
    <property type="match status" value="1"/>
</dbReference>
<dbReference type="Gene3D" id="3.90.190.10">
    <property type="entry name" value="Protein tyrosine phosphatase superfamily"/>
    <property type="match status" value="1"/>
</dbReference>
<dbReference type="CDD" id="cd03386">
    <property type="entry name" value="PAP2_Aur1_like"/>
    <property type="match status" value="1"/>
</dbReference>
<feature type="domain" description="Tyrosine-protein phosphatase" evidence="2">
    <location>
        <begin position="314"/>
        <end position="451"/>
    </location>
</feature>
<dbReference type="EMBL" id="JFHD01000048">
    <property type="protein sequence ID" value="KDR25367.1"/>
    <property type="molecule type" value="Genomic_DNA"/>
</dbReference>
<protein>
    <submittedName>
        <fullName evidence="3">Serine/threonine protein phosphatase</fullName>
    </submittedName>
</protein>
<dbReference type="Proteomes" id="UP000027451">
    <property type="component" value="Unassembled WGS sequence"/>
</dbReference>
<keyword evidence="1" id="KW-1133">Transmembrane helix</keyword>
<dbReference type="PANTHER" id="PTHR47216:SF4">
    <property type="entry name" value="OS01G0859400 PROTEIN"/>
    <property type="match status" value="1"/>
</dbReference>
<sequence>MNSAALSVAGARSERDASLMLRSGWLAIMGALFFSTYAFANWLASTRASVPTFAFAWERAIPFMPWSIVPYWSIDVFYALSFLLCVRRAALHAHVRRLFTVQMISVACFIAWPLSFGAERPVSSGVTGVLFDLLTGIDKPYNQAPSLHIGLLIVLWTFYAGVLRNKAARAVLHLWFMAIGVSVLTTWQHHVIDVPTGAAVGAFALFLFPLADDVTGAALPCARSRRIAGVYATVAVALTAFTLILVRHAVGAALVTGWVSLAFACVAWIYWQGSPAVFQKDERGRIPLAVRLLLAPAIAGAFINSRLWTRKRPSPVRVATGVSIGRTPTPREWRQHGFDALLDLTAEMPRWIALDQSHVYLCVPHLDLVPPTLLRLNAAVEALGELHRDGRDVLVCCALGYGRSVLCAAAWIAKTQGLHDARAALLAVRSAQRRAVWSKDTVALLQDWIDHCTVHGRQG</sequence>
<dbReference type="AlphaFoldDB" id="A0A656QBJ7"/>
<reference evidence="3 4" key="1">
    <citation type="submission" date="2014-03" db="EMBL/GenBank/DDBJ databases">
        <title>Draft Genome Sequences of Four Burkholderia Strains.</title>
        <authorList>
            <person name="Liu X.Y."/>
            <person name="Li C.X."/>
            <person name="Xu J.H."/>
        </authorList>
    </citation>
    <scope>NUCLEOTIDE SEQUENCE [LARGE SCALE GENOMIC DNA]</scope>
    <source>
        <strain evidence="3 4">OP-1</strain>
    </source>
</reference>
<dbReference type="PANTHER" id="PTHR47216">
    <property type="match status" value="1"/>
</dbReference>
<feature type="transmembrane region" description="Helical" evidence="1">
    <location>
        <begin position="98"/>
        <end position="116"/>
    </location>
</feature>
<evidence type="ECO:0000256" key="1">
    <source>
        <dbReference type="SAM" id="Phobius"/>
    </source>
</evidence>
<name>A0A656QBJ7_9BURK</name>
<dbReference type="SMART" id="SM00195">
    <property type="entry name" value="DSPc"/>
    <property type="match status" value="1"/>
</dbReference>
<feature type="transmembrane region" description="Helical" evidence="1">
    <location>
        <begin position="170"/>
        <end position="188"/>
    </location>
</feature>
<keyword evidence="1" id="KW-0472">Membrane</keyword>
<accession>A0A656QBJ7</accession>
<keyword evidence="4" id="KW-1185">Reference proteome</keyword>